<comment type="caution">
    <text evidence="1">The sequence shown here is derived from an EMBL/GenBank/DDBJ whole genome shotgun (WGS) entry which is preliminary data.</text>
</comment>
<gene>
    <name evidence="1" type="ORF">A2Z06_03180</name>
</gene>
<dbReference type="Proteomes" id="UP000179034">
    <property type="component" value="Unassembled WGS sequence"/>
</dbReference>
<accession>A0A1F5YCV0</accession>
<proteinExistence type="predicted"/>
<evidence type="ECO:0000313" key="2">
    <source>
        <dbReference type="Proteomes" id="UP000179034"/>
    </source>
</evidence>
<name>A0A1F5YCV0_9BACT</name>
<dbReference type="EMBL" id="MFIW01000030">
    <property type="protein sequence ID" value="OGF97963.1"/>
    <property type="molecule type" value="Genomic_DNA"/>
</dbReference>
<dbReference type="AlphaFoldDB" id="A0A1F5YCV0"/>
<evidence type="ECO:0000313" key="1">
    <source>
        <dbReference type="EMBL" id="OGF97963.1"/>
    </source>
</evidence>
<organism evidence="1 2">
    <name type="scientific">Candidatus Glassbacteria bacterium RBG_16_58_8</name>
    <dbReference type="NCBI Taxonomy" id="1817866"/>
    <lineage>
        <taxon>Bacteria</taxon>
        <taxon>Candidatus Glassiibacteriota</taxon>
    </lineage>
</organism>
<sequence length="86" mass="10042">MKGAKISCGIFQQEEEVIRALTLQINQIKIPEIRKIRAQDLLDKVDKLLDCWMYEEGRVDCYNCQLISRLRKKTALFVIGVSDLER</sequence>
<reference evidence="1 2" key="1">
    <citation type="journal article" date="2016" name="Nat. Commun.">
        <title>Thousands of microbial genomes shed light on interconnected biogeochemical processes in an aquifer system.</title>
        <authorList>
            <person name="Anantharaman K."/>
            <person name="Brown C.T."/>
            <person name="Hug L.A."/>
            <person name="Sharon I."/>
            <person name="Castelle C.J."/>
            <person name="Probst A.J."/>
            <person name="Thomas B.C."/>
            <person name="Singh A."/>
            <person name="Wilkins M.J."/>
            <person name="Karaoz U."/>
            <person name="Brodie E.L."/>
            <person name="Williams K.H."/>
            <person name="Hubbard S.S."/>
            <person name="Banfield J.F."/>
        </authorList>
    </citation>
    <scope>NUCLEOTIDE SEQUENCE [LARGE SCALE GENOMIC DNA]</scope>
</reference>
<protein>
    <submittedName>
        <fullName evidence="1">Uncharacterized protein</fullName>
    </submittedName>
</protein>